<accession>A0A176W140</accession>
<proteinExistence type="predicted"/>
<dbReference type="AlphaFoldDB" id="A0A176W140"/>
<sequence>MENGGSAASGESVFWLEPLQGTMLRLHCGLLTHSAVQLIEALKYSKCPASVRQAQFSCQLWDFGVASFVYGRMFMLGRKWGRNLPNVKETGESMTWTGLSAKSPCHRVLCCLSVEQVQRIRIVFEAAALQSKVSQICSSAFGATFQSTDRWQTQTALQHYSSKDGHVEVVDETAKLCTNAYARLVQSQKSFATFIALHRPPQSSLVCIEYRYRNSLPMRKATRQE</sequence>
<dbReference type="Proteomes" id="UP000077202">
    <property type="component" value="Unassembled WGS sequence"/>
</dbReference>
<dbReference type="EMBL" id="LVLJ01002101">
    <property type="protein sequence ID" value="OAE26788.1"/>
    <property type="molecule type" value="Genomic_DNA"/>
</dbReference>
<name>A0A176W140_MARPO</name>
<keyword evidence="2" id="KW-1185">Reference proteome</keyword>
<organism evidence="1 2">
    <name type="scientific">Marchantia polymorpha subsp. ruderalis</name>
    <dbReference type="NCBI Taxonomy" id="1480154"/>
    <lineage>
        <taxon>Eukaryota</taxon>
        <taxon>Viridiplantae</taxon>
        <taxon>Streptophyta</taxon>
        <taxon>Embryophyta</taxon>
        <taxon>Marchantiophyta</taxon>
        <taxon>Marchantiopsida</taxon>
        <taxon>Marchantiidae</taxon>
        <taxon>Marchantiales</taxon>
        <taxon>Marchantiaceae</taxon>
        <taxon>Marchantia</taxon>
    </lineage>
</organism>
<evidence type="ECO:0000313" key="2">
    <source>
        <dbReference type="Proteomes" id="UP000077202"/>
    </source>
</evidence>
<reference evidence="1" key="1">
    <citation type="submission" date="2016-03" db="EMBL/GenBank/DDBJ databases">
        <title>Mechanisms controlling the formation of the plant cell surface in tip-growing cells are functionally conserved among land plants.</title>
        <authorList>
            <person name="Honkanen S."/>
            <person name="Jones V.A."/>
            <person name="Morieri G."/>
            <person name="Champion C."/>
            <person name="Hetherington A.J."/>
            <person name="Kelly S."/>
            <person name="Saint-Marcoux D."/>
            <person name="Proust H."/>
            <person name="Prescott H."/>
            <person name="Dolan L."/>
        </authorList>
    </citation>
    <scope>NUCLEOTIDE SEQUENCE [LARGE SCALE GENOMIC DNA]</scope>
    <source>
        <tissue evidence="1">Whole gametophyte</tissue>
    </source>
</reference>
<protein>
    <submittedName>
        <fullName evidence="1">Uncharacterized protein</fullName>
    </submittedName>
</protein>
<evidence type="ECO:0000313" key="1">
    <source>
        <dbReference type="EMBL" id="OAE26788.1"/>
    </source>
</evidence>
<comment type="caution">
    <text evidence="1">The sequence shown here is derived from an EMBL/GenBank/DDBJ whole genome shotgun (WGS) entry which is preliminary data.</text>
</comment>
<gene>
    <name evidence="1" type="ORF">AXG93_1655s1040</name>
</gene>